<keyword evidence="4" id="KW-0143">Chaperone</keyword>
<name>A0A1Q2MDY6_9BACT</name>
<dbReference type="STRING" id="1851148.SMSP2_01279"/>
<evidence type="ECO:0000256" key="1">
    <source>
        <dbReference type="ARBA" id="ARBA00007381"/>
    </source>
</evidence>
<dbReference type="EMBL" id="CP019646">
    <property type="protein sequence ID" value="AQQ70916.1"/>
    <property type="molecule type" value="Genomic_DNA"/>
</dbReference>
<dbReference type="PROSITE" id="PS00329">
    <property type="entry name" value="HSP70_2"/>
    <property type="match status" value="1"/>
</dbReference>
<dbReference type="Proteomes" id="UP000188181">
    <property type="component" value="Chromosome"/>
</dbReference>
<dbReference type="RefSeq" id="WP_146683147.1">
    <property type="nucleotide sequence ID" value="NZ_CP019646.1"/>
</dbReference>
<organism evidence="6 7">
    <name type="scientific">Limihaloglobus sulfuriphilus</name>
    <dbReference type="NCBI Taxonomy" id="1851148"/>
    <lineage>
        <taxon>Bacteria</taxon>
        <taxon>Pseudomonadati</taxon>
        <taxon>Planctomycetota</taxon>
        <taxon>Phycisphaerae</taxon>
        <taxon>Sedimentisphaerales</taxon>
        <taxon>Sedimentisphaeraceae</taxon>
        <taxon>Limihaloglobus</taxon>
    </lineage>
</organism>
<evidence type="ECO:0000256" key="5">
    <source>
        <dbReference type="RuleBase" id="RU003322"/>
    </source>
</evidence>
<keyword evidence="2 5" id="KW-0547">Nucleotide-binding</keyword>
<dbReference type="InterPro" id="IPR018181">
    <property type="entry name" value="Heat_shock_70_CS"/>
</dbReference>
<dbReference type="KEGG" id="pbas:SMSP2_01279"/>
<dbReference type="OrthoDB" id="9766019at2"/>
<accession>A0A1Q2MDY6</accession>
<dbReference type="Gene3D" id="2.60.34.10">
    <property type="entry name" value="Substrate Binding Domain Of DNAk, Chain A, domain 1"/>
    <property type="match status" value="1"/>
</dbReference>
<keyword evidence="3 5" id="KW-0067">ATP-binding</keyword>
<dbReference type="InterPro" id="IPR013126">
    <property type="entry name" value="Hsp_70_fam"/>
</dbReference>
<dbReference type="InterPro" id="IPR029047">
    <property type="entry name" value="HSP70_peptide-bd_sf"/>
</dbReference>
<dbReference type="PANTHER" id="PTHR19375">
    <property type="entry name" value="HEAT SHOCK PROTEIN 70KDA"/>
    <property type="match status" value="1"/>
</dbReference>
<dbReference type="FunFam" id="3.90.640.10:FF:000003">
    <property type="entry name" value="Molecular chaperone DnaK"/>
    <property type="match status" value="1"/>
</dbReference>
<evidence type="ECO:0000256" key="4">
    <source>
        <dbReference type="ARBA" id="ARBA00023186"/>
    </source>
</evidence>
<dbReference type="InterPro" id="IPR043129">
    <property type="entry name" value="ATPase_NBD"/>
</dbReference>
<comment type="similarity">
    <text evidence="1 5">Belongs to the heat shock protein 70 family.</text>
</comment>
<sequence length="503" mass="54218">MIIPGIDAGNSRFKFAEPGVTGVPQLITNRFGEPFTPSAVFFQAEGPPIVGTEALNAGFAEPDRLVTNWKRSMGTDAVLHSSDDGTAYRAMDILAILLADAKDSIEIKTDQVVNEAVITVPANYTEAQKQQTIDAAAKAGIKAILLPHEPTAAALGNELHKRNNCTALVFDLGGGTFDVSIVRSTGNVCEIIATGGDPNVGGRDFNDRVGEKLLDEFENTNSFRPSKEKHPIFFQEMTQRIEQLKISLSIKTQSQIVLSCEGNQLNMSVSRDQFNSWVTDIAKKTIVTTEKVIAGANLDMSQIDEVYAVGGGSMMPIIKELLEEVTGKKVSRRCEPHVAAAMGAVLAGRIEYSRQGKSYKCGEVVLPAPVTILHDILSYSVGVMALDEQGNEVCSEILPEKTPVPSIQTRLFKLAQPDQTAVTIKILEGEDGKNADRCLSIGHFDLNGLPVRPDMIGRIEVTFSLDSNGLLTAKARDTASGKTAEMEIAYDYSGKNQDGSQAA</sequence>
<gene>
    <name evidence="6" type="primary">dnaK_1</name>
    <name evidence="6" type="ORF">SMSP2_01279</name>
</gene>
<reference evidence="7" key="1">
    <citation type="submission" date="2017-02" db="EMBL/GenBank/DDBJ databases">
        <title>Comparative genomics and description of representatives of a novel lineage of planctomycetes thriving in anoxic sediments.</title>
        <authorList>
            <person name="Spring S."/>
            <person name="Bunk B."/>
            <person name="Sproer C."/>
        </authorList>
    </citation>
    <scope>NUCLEOTIDE SEQUENCE [LARGE SCALE GENOMIC DNA]</scope>
    <source>
        <strain evidence="7">SM-Chi-D1</strain>
    </source>
</reference>
<dbReference type="SUPFAM" id="SSF100920">
    <property type="entry name" value="Heat shock protein 70kD (HSP70), peptide-binding domain"/>
    <property type="match status" value="1"/>
</dbReference>
<evidence type="ECO:0000256" key="3">
    <source>
        <dbReference type="ARBA" id="ARBA00022840"/>
    </source>
</evidence>
<dbReference type="GO" id="GO:0140662">
    <property type="term" value="F:ATP-dependent protein folding chaperone"/>
    <property type="evidence" value="ECO:0007669"/>
    <property type="project" value="InterPro"/>
</dbReference>
<proteinExistence type="inferred from homology"/>
<evidence type="ECO:0000313" key="7">
    <source>
        <dbReference type="Proteomes" id="UP000188181"/>
    </source>
</evidence>
<dbReference type="Pfam" id="PF00012">
    <property type="entry name" value="HSP70"/>
    <property type="match status" value="1"/>
</dbReference>
<evidence type="ECO:0000313" key="6">
    <source>
        <dbReference type="EMBL" id="AQQ70916.1"/>
    </source>
</evidence>
<evidence type="ECO:0000256" key="2">
    <source>
        <dbReference type="ARBA" id="ARBA00022741"/>
    </source>
</evidence>
<dbReference type="SUPFAM" id="SSF53067">
    <property type="entry name" value="Actin-like ATPase domain"/>
    <property type="match status" value="2"/>
</dbReference>
<keyword evidence="6" id="KW-0346">Stress response</keyword>
<dbReference type="Gene3D" id="3.30.420.40">
    <property type="match status" value="2"/>
</dbReference>
<dbReference type="GO" id="GO:0005524">
    <property type="term" value="F:ATP binding"/>
    <property type="evidence" value="ECO:0007669"/>
    <property type="project" value="UniProtKB-KW"/>
</dbReference>
<dbReference type="AlphaFoldDB" id="A0A1Q2MDY6"/>
<keyword evidence="7" id="KW-1185">Reference proteome</keyword>
<dbReference type="Gene3D" id="3.90.640.10">
    <property type="entry name" value="Actin, Chain A, domain 4"/>
    <property type="match status" value="1"/>
</dbReference>
<dbReference type="PRINTS" id="PR00301">
    <property type="entry name" value="HEATSHOCK70"/>
</dbReference>
<protein>
    <submittedName>
        <fullName evidence="6">Heat shock protein 70</fullName>
    </submittedName>
</protein>